<dbReference type="Proteomes" id="UP000789524">
    <property type="component" value="Unassembled WGS sequence"/>
</dbReference>
<dbReference type="InterPro" id="IPR036874">
    <property type="entry name" value="Carbonic_anhydrase_sf"/>
</dbReference>
<evidence type="ECO:0000256" key="8">
    <source>
        <dbReference type="RuleBase" id="RU003956"/>
    </source>
</evidence>
<dbReference type="EC" id="4.2.1.1" evidence="2 8"/>
<keyword evidence="4 7" id="KW-0862">Zinc</keyword>
<feature type="binding site" evidence="7">
    <location>
        <position position="109"/>
    </location>
    <ligand>
        <name>Zn(2+)</name>
        <dbReference type="ChEBI" id="CHEBI:29105"/>
    </ligand>
</feature>
<sequence length="261" mass="30419">MKVRNVKFVNLITKHMVVLPSAKHCSSRLRYKYIKYGQNIKRYYAIPSVRSSDYGQTVSTCQRQPRVRNAGNLIPHSRHFVDEMTSCEPAGLELSCIINDIKHVIVCGHSDCKAMNLLYKLKSADESNLEQRRISPLKSWLCAHGKTSLDKFLDVKGDFNKPILFSAETPQRKFVAYIDPENQFCIEDKLSQVNTLQQLQNIASYGMLKKRLEKHDLHIHALWFDIYTGDIYYFSRRAKRFLIIDEASYEVILAEIRRYYS</sequence>
<gene>
    <name evidence="9" type="ORF">DCHRY22_LOCUS11850</name>
</gene>
<comment type="similarity">
    <text evidence="1 8">Belongs to the beta-class carbonic anhydrase family.</text>
</comment>
<keyword evidence="3 7" id="KW-0479">Metal-binding</keyword>
<dbReference type="SMART" id="SM00947">
    <property type="entry name" value="Pro_CA"/>
    <property type="match status" value="1"/>
</dbReference>
<evidence type="ECO:0000256" key="2">
    <source>
        <dbReference type="ARBA" id="ARBA00012925"/>
    </source>
</evidence>
<evidence type="ECO:0000256" key="5">
    <source>
        <dbReference type="ARBA" id="ARBA00023239"/>
    </source>
</evidence>
<dbReference type="GO" id="GO:0004089">
    <property type="term" value="F:carbonate dehydratase activity"/>
    <property type="evidence" value="ECO:0007669"/>
    <property type="project" value="UniProtKB-UniRule"/>
</dbReference>
<protein>
    <recommendedName>
        <fullName evidence="2 8">Carbonic anhydrase</fullName>
        <ecNumber evidence="2 8">4.2.1.1</ecNumber>
    </recommendedName>
    <alternativeName>
        <fullName evidence="8">Carbonate dehydratase</fullName>
    </alternativeName>
</protein>
<dbReference type="AlphaFoldDB" id="A0A8J2W8F9"/>
<dbReference type="OrthoDB" id="10020193at2759"/>
<evidence type="ECO:0000256" key="1">
    <source>
        <dbReference type="ARBA" id="ARBA00006217"/>
    </source>
</evidence>
<keyword evidence="5 8" id="KW-0456">Lyase</keyword>
<dbReference type="SUPFAM" id="SSF53056">
    <property type="entry name" value="beta-carbonic anhydrase, cab"/>
    <property type="match status" value="1"/>
</dbReference>
<dbReference type="PANTHER" id="PTHR11002">
    <property type="entry name" value="CARBONIC ANHYDRASE"/>
    <property type="match status" value="1"/>
</dbReference>
<comment type="function">
    <text evidence="8">Reversible hydration of carbon dioxide.</text>
</comment>
<name>A0A8J2W8F9_9NEOP</name>
<proteinExistence type="inferred from homology"/>
<organism evidence="9 10">
    <name type="scientific">Danaus chrysippus</name>
    <name type="common">African queen</name>
    <dbReference type="NCBI Taxonomy" id="151541"/>
    <lineage>
        <taxon>Eukaryota</taxon>
        <taxon>Metazoa</taxon>
        <taxon>Ecdysozoa</taxon>
        <taxon>Arthropoda</taxon>
        <taxon>Hexapoda</taxon>
        <taxon>Insecta</taxon>
        <taxon>Pterygota</taxon>
        <taxon>Neoptera</taxon>
        <taxon>Endopterygota</taxon>
        <taxon>Lepidoptera</taxon>
        <taxon>Glossata</taxon>
        <taxon>Ditrysia</taxon>
        <taxon>Papilionoidea</taxon>
        <taxon>Nymphalidae</taxon>
        <taxon>Danainae</taxon>
        <taxon>Danaini</taxon>
        <taxon>Danaina</taxon>
        <taxon>Danaus</taxon>
        <taxon>Anosia</taxon>
    </lineage>
</organism>
<evidence type="ECO:0000256" key="4">
    <source>
        <dbReference type="ARBA" id="ARBA00022833"/>
    </source>
</evidence>
<dbReference type="Gene3D" id="3.40.1050.10">
    <property type="entry name" value="Carbonic anhydrase"/>
    <property type="match status" value="1"/>
</dbReference>
<evidence type="ECO:0000256" key="6">
    <source>
        <dbReference type="ARBA" id="ARBA00048348"/>
    </source>
</evidence>
<comment type="cofactor">
    <cofactor evidence="7">
        <name>Zn(2+)</name>
        <dbReference type="ChEBI" id="CHEBI:29105"/>
    </cofactor>
    <text evidence="7">Binds 1 zinc ion per subunit.</text>
</comment>
<comment type="caution">
    <text evidence="9">The sequence shown here is derived from an EMBL/GenBank/DDBJ whole genome shotgun (WGS) entry which is preliminary data.</text>
</comment>
<evidence type="ECO:0000256" key="3">
    <source>
        <dbReference type="ARBA" id="ARBA00022723"/>
    </source>
</evidence>
<dbReference type="EMBL" id="CAKASE010000074">
    <property type="protein sequence ID" value="CAG9576090.1"/>
    <property type="molecule type" value="Genomic_DNA"/>
</dbReference>
<dbReference type="InterPro" id="IPR001765">
    <property type="entry name" value="Carbonic_anhydrase"/>
</dbReference>
<reference evidence="9" key="1">
    <citation type="submission" date="2021-09" db="EMBL/GenBank/DDBJ databases">
        <authorList>
            <person name="Martin H S."/>
        </authorList>
    </citation>
    <scope>NUCLEOTIDE SEQUENCE</scope>
</reference>
<feature type="binding site" evidence="7">
    <location>
        <position position="112"/>
    </location>
    <ligand>
        <name>Zn(2+)</name>
        <dbReference type="ChEBI" id="CHEBI:29105"/>
    </ligand>
</feature>
<comment type="catalytic activity">
    <reaction evidence="6 8">
        <text>hydrogencarbonate + H(+) = CO2 + H2O</text>
        <dbReference type="Rhea" id="RHEA:10748"/>
        <dbReference type="ChEBI" id="CHEBI:15377"/>
        <dbReference type="ChEBI" id="CHEBI:15378"/>
        <dbReference type="ChEBI" id="CHEBI:16526"/>
        <dbReference type="ChEBI" id="CHEBI:17544"/>
        <dbReference type="EC" id="4.2.1.1"/>
    </reaction>
</comment>
<dbReference type="Pfam" id="PF00484">
    <property type="entry name" value="Pro_CA"/>
    <property type="match status" value="1"/>
</dbReference>
<accession>A0A8J2W8F9</accession>
<evidence type="ECO:0000313" key="9">
    <source>
        <dbReference type="EMBL" id="CAG9576090.1"/>
    </source>
</evidence>
<dbReference type="PANTHER" id="PTHR11002:SF76">
    <property type="entry name" value="CARBONIC ANHYDRASE"/>
    <property type="match status" value="1"/>
</dbReference>
<dbReference type="GO" id="GO:0008270">
    <property type="term" value="F:zinc ion binding"/>
    <property type="evidence" value="ECO:0007669"/>
    <property type="project" value="UniProtKB-UniRule"/>
</dbReference>
<keyword evidence="10" id="KW-1185">Reference proteome</keyword>
<evidence type="ECO:0000256" key="7">
    <source>
        <dbReference type="PIRSR" id="PIRSR601765-1"/>
    </source>
</evidence>
<evidence type="ECO:0000313" key="10">
    <source>
        <dbReference type="Proteomes" id="UP000789524"/>
    </source>
</evidence>